<evidence type="ECO:0000313" key="3">
    <source>
        <dbReference type="Proteomes" id="UP000546257"/>
    </source>
</evidence>
<sequence>MAYEGAKIYRAPYASDEAFSNFERTVLEGFPADEVTQYSERDFEPEPVRMWGTTVARSWKKIDPGDYLIFYRSGEYEHAAEVVGTERNEELGGFVWPNYEGDPWDCIIYLKEPVEINVPSAPLHELAGYDVTHTQNFAPLNEMGLGAIRAKYGSVGDFVYNNRGEFRDQTTIPDASGEALRSDIDVRTVPEVSVPESTLSGLVFPGETAEEIIDQVNSALSAGKHIVFIGPPGGGKTEIARRVSEYLAEEYADVYSGYRTTTATADWSTFETVGGYMPGESETDTLRFSPGQVLRCFRNDGRQRNDLLVIDEINRSDIDKSFGQLFTLLSGQAVQLPFTVEGKEVEIVPAEHSIENDGDHRYVMPSSWRIFATMNSYDKTSLYEMSYAFMRRFAFVHVGVPGEETDNWESLVERYADVWDLQVSSEVIEVVAEIWEVTNSTVSERKIGPALIKDMLRHISPAGSSDAVANAITSYIFPQLEGVRGRERVVSELASLDAVDSQRIHDRAAEILQVTLNE</sequence>
<dbReference type="InterPro" id="IPR027417">
    <property type="entry name" value="P-loop_NTPase"/>
</dbReference>
<name>A0A7J9SFY2_9EURY</name>
<comment type="caution">
    <text evidence="2">The sequence shown here is derived from an EMBL/GenBank/DDBJ whole genome shotgun (WGS) entry which is preliminary data.</text>
</comment>
<proteinExistence type="predicted"/>
<accession>A0A7J9SFY2</accession>
<reference evidence="2 3" key="1">
    <citation type="submission" date="2020-08" db="EMBL/GenBank/DDBJ databases">
        <authorList>
            <person name="Seo M.-J."/>
        </authorList>
    </citation>
    <scope>NUCLEOTIDE SEQUENCE [LARGE SCALE GENOMIC DNA]</scope>
    <source>
        <strain evidence="2 3">MBLA0160</strain>
    </source>
</reference>
<dbReference type="GO" id="GO:0005524">
    <property type="term" value="F:ATP binding"/>
    <property type="evidence" value="ECO:0007669"/>
    <property type="project" value="InterPro"/>
</dbReference>
<feature type="domain" description="AAA+ ATPase" evidence="1">
    <location>
        <begin position="222"/>
        <end position="399"/>
    </location>
</feature>
<dbReference type="Gene3D" id="3.40.50.300">
    <property type="entry name" value="P-loop containing nucleotide triphosphate hydrolases"/>
    <property type="match status" value="1"/>
</dbReference>
<dbReference type="SUPFAM" id="SSF52540">
    <property type="entry name" value="P-loop containing nucleoside triphosphate hydrolases"/>
    <property type="match status" value="1"/>
</dbReference>
<dbReference type="EMBL" id="JACKXD010000001">
    <property type="protein sequence ID" value="MBB6645422.1"/>
    <property type="molecule type" value="Genomic_DNA"/>
</dbReference>
<dbReference type="GO" id="GO:0016887">
    <property type="term" value="F:ATP hydrolysis activity"/>
    <property type="evidence" value="ECO:0007669"/>
    <property type="project" value="InterPro"/>
</dbReference>
<protein>
    <submittedName>
        <fullName evidence="2">AAA family ATPase</fullName>
    </submittedName>
</protein>
<evidence type="ECO:0000313" key="2">
    <source>
        <dbReference type="EMBL" id="MBB6645422.1"/>
    </source>
</evidence>
<evidence type="ECO:0000259" key="1">
    <source>
        <dbReference type="SMART" id="SM00382"/>
    </source>
</evidence>
<dbReference type="SMART" id="SM00382">
    <property type="entry name" value="AAA"/>
    <property type="match status" value="1"/>
</dbReference>
<dbReference type="InterPro" id="IPR011704">
    <property type="entry name" value="ATPase_dyneun-rel_AAA"/>
</dbReference>
<keyword evidence="3" id="KW-1185">Reference proteome</keyword>
<dbReference type="Pfam" id="PF07728">
    <property type="entry name" value="AAA_5"/>
    <property type="match status" value="1"/>
</dbReference>
<gene>
    <name evidence="2" type="ORF">H5V44_03770</name>
</gene>
<dbReference type="CDD" id="cd00009">
    <property type="entry name" value="AAA"/>
    <property type="match status" value="1"/>
</dbReference>
<dbReference type="AlphaFoldDB" id="A0A7J9SFY2"/>
<dbReference type="InterPro" id="IPR052934">
    <property type="entry name" value="Methyl-DNA_Rec/Restrict_Enz"/>
</dbReference>
<dbReference type="PANTHER" id="PTHR37291">
    <property type="entry name" value="5-METHYLCYTOSINE-SPECIFIC RESTRICTION ENZYME B"/>
    <property type="match status" value="1"/>
</dbReference>
<dbReference type="InterPro" id="IPR003593">
    <property type="entry name" value="AAA+_ATPase"/>
</dbReference>
<dbReference type="Proteomes" id="UP000546257">
    <property type="component" value="Unassembled WGS sequence"/>
</dbReference>
<dbReference type="PANTHER" id="PTHR37291:SF1">
    <property type="entry name" value="TYPE IV METHYL-DIRECTED RESTRICTION ENZYME ECOKMCRB SUBUNIT"/>
    <property type="match status" value="1"/>
</dbReference>
<dbReference type="RefSeq" id="WP_185191777.1">
    <property type="nucleotide sequence ID" value="NZ_JACKXD010000001.1"/>
</dbReference>
<organism evidence="2 3">
    <name type="scientific">Halobellus ruber</name>
    <dbReference type="NCBI Taxonomy" id="2761102"/>
    <lineage>
        <taxon>Archaea</taxon>
        <taxon>Methanobacteriati</taxon>
        <taxon>Methanobacteriota</taxon>
        <taxon>Stenosarchaea group</taxon>
        <taxon>Halobacteria</taxon>
        <taxon>Halobacteriales</taxon>
        <taxon>Haloferacaceae</taxon>
        <taxon>Halobellus</taxon>
    </lineage>
</organism>